<dbReference type="Gene3D" id="3.30.300.20">
    <property type="match status" value="1"/>
</dbReference>
<comment type="similarity">
    <text evidence="1 8 9 10">Belongs to the TRAFAC class TrmE-Era-EngA-EngB-Septin-like GTPase superfamily. EngA (Der) GTPase family.</text>
</comment>
<dbReference type="Pfam" id="PF14714">
    <property type="entry name" value="KH_dom-like"/>
    <property type="match status" value="1"/>
</dbReference>
<evidence type="ECO:0000256" key="1">
    <source>
        <dbReference type="ARBA" id="ARBA00008279"/>
    </source>
</evidence>
<dbReference type="InterPro" id="IPR015946">
    <property type="entry name" value="KH_dom-like_a/b"/>
</dbReference>
<dbReference type="CDD" id="cd01895">
    <property type="entry name" value="EngA2"/>
    <property type="match status" value="1"/>
</dbReference>
<dbReference type="PRINTS" id="PR00326">
    <property type="entry name" value="GTP1OBG"/>
</dbReference>
<dbReference type="FunFam" id="3.30.300.20:FF:000004">
    <property type="entry name" value="GTPase Der"/>
    <property type="match status" value="1"/>
</dbReference>
<dbReference type="SUPFAM" id="SSF52540">
    <property type="entry name" value="P-loop containing nucleoside triphosphate hydrolases"/>
    <property type="match status" value="2"/>
</dbReference>
<feature type="domain" description="EngA-type G" evidence="11">
    <location>
        <begin position="199"/>
        <end position="374"/>
    </location>
</feature>
<evidence type="ECO:0000256" key="4">
    <source>
        <dbReference type="ARBA" id="ARBA00022737"/>
    </source>
</evidence>
<dbReference type="GO" id="GO:0042254">
    <property type="term" value="P:ribosome biogenesis"/>
    <property type="evidence" value="ECO:0007669"/>
    <property type="project" value="UniProtKB-KW"/>
</dbReference>
<evidence type="ECO:0000256" key="10">
    <source>
        <dbReference type="RuleBase" id="RU004481"/>
    </source>
</evidence>
<dbReference type="PIRSF" id="PIRSF006485">
    <property type="entry name" value="GTP-binding_EngA"/>
    <property type="match status" value="1"/>
</dbReference>
<keyword evidence="13" id="KW-1185">Reference proteome</keyword>
<keyword evidence="3 8" id="KW-0690">Ribosome biogenesis</keyword>
<dbReference type="PROSITE" id="PS51712">
    <property type="entry name" value="G_ENGA"/>
    <property type="match status" value="2"/>
</dbReference>
<comment type="subunit">
    <text evidence="8">Associates with the 50S ribosomal subunit.</text>
</comment>
<dbReference type="PANTHER" id="PTHR43834">
    <property type="entry name" value="GTPASE DER"/>
    <property type="match status" value="1"/>
</dbReference>
<dbReference type="InterPro" id="IPR005225">
    <property type="entry name" value="Small_GTP-bd"/>
</dbReference>
<feature type="binding site" evidence="8">
    <location>
        <begin position="119"/>
        <end position="122"/>
    </location>
    <ligand>
        <name>GTP</name>
        <dbReference type="ChEBI" id="CHEBI:37565"/>
        <label>1</label>
    </ligand>
</feature>
<feature type="binding site" evidence="8">
    <location>
        <begin position="205"/>
        <end position="212"/>
    </location>
    <ligand>
        <name>GTP</name>
        <dbReference type="ChEBI" id="CHEBI:37565"/>
        <label>2</label>
    </ligand>
</feature>
<name>A0A7X3S754_9HYPH</name>
<comment type="function">
    <text evidence="8 10">GTPase that plays an essential role in the late steps of ribosome biogenesis.</text>
</comment>
<dbReference type="HAMAP" id="MF_00195">
    <property type="entry name" value="GTPase_Der"/>
    <property type="match status" value="1"/>
</dbReference>
<feature type="domain" description="EngA-type G" evidence="11">
    <location>
        <begin position="3"/>
        <end position="167"/>
    </location>
</feature>
<dbReference type="CDD" id="cd01894">
    <property type="entry name" value="EngA1"/>
    <property type="match status" value="1"/>
</dbReference>
<gene>
    <name evidence="8" type="primary">der</name>
    <name evidence="12" type="ORF">GR183_05960</name>
</gene>
<dbReference type="Gene3D" id="3.40.50.300">
    <property type="entry name" value="P-loop containing nucleotide triphosphate hydrolases"/>
    <property type="match status" value="2"/>
</dbReference>
<evidence type="ECO:0000256" key="2">
    <source>
        <dbReference type="ARBA" id="ARBA00020953"/>
    </source>
</evidence>
<dbReference type="GO" id="GO:0005525">
    <property type="term" value="F:GTP binding"/>
    <property type="evidence" value="ECO:0007669"/>
    <property type="project" value="UniProtKB-UniRule"/>
</dbReference>
<reference evidence="12 13" key="1">
    <citation type="submission" date="2019-12" db="EMBL/GenBank/DDBJ databases">
        <authorList>
            <person name="Li M."/>
        </authorList>
    </citation>
    <scope>NUCLEOTIDE SEQUENCE [LARGE SCALE GENOMIC DNA]</scope>
    <source>
        <strain evidence="12 13">GBMRC 2046</strain>
    </source>
</reference>
<dbReference type="InterPro" id="IPR032859">
    <property type="entry name" value="KH_dom-like"/>
</dbReference>
<keyword evidence="6 8" id="KW-0342">GTP-binding</keyword>
<dbReference type="AlphaFoldDB" id="A0A7X3S754"/>
<proteinExistence type="inferred from homology"/>
<evidence type="ECO:0000256" key="3">
    <source>
        <dbReference type="ARBA" id="ARBA00022517"/>
    </source>
</evidence>
<evidence type="ECO:0000256" key="6">
    <source>
        <dbReference type="ARBA" id="ARBA00023134"/>
    </source>
</evidence>
<comment type="caution">
    <text evidence="12">The sequence shown here is derived from an EMBL/GenBank/DDBJ whole genome shotgun (WGS) entry which is preliminary data.</text>
</comment>
<dbReference type="RefSeq" id="WP_160774660.1">
    <property type="nucleotide sequence ID" value="NZ_WUMV01000002.1"/>
</dbReference>
<keyword evidence="4 10" id="KW-0677">Repeat</keyword>
<dbReference type="PANTHER" id="PTHR43834:SF6">
    <property type="entry name" value="GTPASE DER"/>
    <property type="match status" value="1"/>
</dbReference>
<accession>A0A7X3S754</accession>
<feature type="binding site" evidence="8">
    <location>
        <begin position="317"/>
        <end position="320"/>
    </location>
    <ligand>
        <name>GTP</name>
        <dbReference type="ChEBI" id="CHEBI:37565"/>
        <label>2</label>
    </ligand>
</feature>
<dbReference type="Pfam" id="PF01926">
    <property type="entry name" value="MMR_HSR1"/>
    <property type="match status" value="2"/>
</dbReference>
<feature type="binding site" evidence="8">
    <location>
        <begin position="9"/>
        <end position="16"/>
    </location>
    <ligand>
        <name>GTP</name>
        <dbReference type="ChEBI" id="CHEBI:37565"/>
        <label>1</label>
    </ligand>
</feature>
<organism evidence="12 13">
    <name type="scientific">Stappia sediminis</name>
    <dbReference type="NCBI Taxonomy" id="2692190"/>
    <lineage>
        <taxon>Bacteria</taxon>
        <taxon>Pseudomonadati</taxon>
        <taxon>Pseudomonadota</taxon>
        <taxon>Alphaproteobacteria</taxon>
        <taxon>Hyphomicrobiales</taxon>
        <taxon>Stappiaceae</taxon>
        <taxon>Stappia</taxon>
    </lineage>
</organism>
<dbReference type="NCBIfam" id="TIGR03594">
    <property type="entry name" value="GTPase_EngA"/>
    <property type="match status" value="1"/>
</dbReference>
<dbReference type="InterPro" id="IPR027417">
    <property type="entry name" value="P-loop_NTPase"/>
</dbReference>
<dbReference type="NCBIfam" id="TIGR00231">
    <property type="entry name" value="small_GTP"/>
    <property type="match status" value="2"/>
</dbReference>
<protein>
    <recommendedName>
        <fullName evidence="2 8">GTPase Der</fullName>
    </recommendedName>
    <alternativeName>
        <fullName evidence="7 8">GTP-binding protein EngA</fullName>
    </alternativeName>
</protein>
<feature type="binding site" evidence="8">
    <location>
        <begin position="56"/>
        <end position="60"/>
    </location>
    <ligand>
        <name>GTP</name>
        <dbReference type="ChEBI" id="CHEBI:37565"/>
        <label>1</label>
    </ligand>
</feature>
<feature type="binding site" evidence="8">
    <location>
        <begin position="252"/>
        <end position="256"/>
    </location>
    <ligand>
        <name>GTP</name>
        <dbReference type="ChEBI" id="CHEBI:37565"/>
        <label>2</label>
    </ligand>
</feature>
<evidence type="ECO:0000256" key="7">
    <source>
        <dbReference type="ARBA" id="ARBA00032345"/>
    </source>
</evidence>
<dbReference type="InterPro" id="IPR006073">
    <property type="entry name" value="GTP-bd"/>
</dbReference>
<dbReference type="FunFam" id="3.40.50.300:FF:000057">
    <property type="entry name" value="GTPase Der"/>
    <property type="match status" value="1"/>
</dbReference>
<dbReference type="InterPro" id="IPR031166">
    <property type="entry name" value="G_ENGA"/>
</dbReference>
<evidence type="ECO:0000256" key="5">
    <source>
        <dbReference type="ARBA" id="ARBA00022741"/>
    </source>
</evidence>
<dbReference type="Proteomes" id="UP000433101">
    <property type="component" value="Unassembled WGS sequence"/>
</dbReference>
<evidence type="ECO:0000256" key="9">
    <source>
        <dbReference type="PROSITE-ProRule" id="PRU01049"/>
    </source>
</evidence>
<evidence type="ECO:0000313" key="12">
    <source>
        <dbReference type="EMBL" id="MXN64442.1"/>
    </source>
</evidence>
<sequence length="466" mass="51266">MVAKVAIVGRPNVGKSTLFNRLVGKRLALVDDTPGVTRDRRVGEARLGDLKFQVIDTAGLEEAAAHSLEGRMRKQTEEAIGDADVALFVIDARSGLTPTDETFADLLRKSPTPVLLLANKAEGRAGEGGLLEAYSLGLGDPIAISAEHGEGLADLYDVLRPVVDAAKEREGGDAAVAETDVDVDDVDERAPAGSAERPLRIAIVGRPNAGKSTLINRILGEERLLTGPEAGITRDSIAVDWVWNDRHVKLFDTAGLRRKARVQEKLEKLSVADALRAVRFAEVVIVTLDATISFEKQDLQIIDLVAREGRAVVIALNKWDLVEDRAEAMQAVRDASERYLNQIRGVQIVTMSGLHGQGLDKVLDAAFKAHEVWNRRVSTSRLNRWLDGVLTHHPPPAASGRRIKLRYMTQPKTRPPHFVVFCSKPENLPESYTRYLVNGLRETFDMPGTPIRLSYRKGDNPYHSKR</sequence>
<evidence type="ECO:0000256" key="8">
    <source>
        <dbReference type="HAMAP-Rule" id="MF_00195"/>
    </source>
</evidence>
<evidence type="ECO:0000313" key="13">
    <source>
        <dbReference type="Proteomes" id="UP000433101"/>
    </source>
</evidence>
<dbReference type="EMBL" id="WUMV01000002">
    <property type="protein sequence ID" value="MXN64442.1"/>
    <property type="molecule type" value="Genomic_DNA"/>
</dbReference>
<keyword evidence="5 8" id="KW-0547">Nucleotide-binding</keyword>
<dbReference type="InterPro" id="IPR016484">
    <property type="entry name" value="GTPase_Der"/>
</dbReference>
<evidence type="ECO:0000259" key="11">
    <source>
        <dbReference type="PROSITE" id="PS51712"/>
    </source>
</evidence>